<evidence type="ECO:0000259" key="9">
    <source>
        <dbReference type="Pfam" id="PF12697"/>
    </source>
</evidence>
<evidence type="ECO:0000313" key="11">
    <source>
        <dbReference type="Proteomes" id="UP000284706"/>
    </source>
</evidence>
<dbReference type="EMBL" id="NHYE01005016">
    <property type="protein sequence ID" value="PPQ79194.1"/>
    <property type="molecule type" value="Genomic_DNA"/>
</dbReference>
<feature type="transmembrane region" description="Helical" evidence="8">
    <location>
        <begin position="458"/>
        <end position="484"/>
    </location>
</feature>
<dbReference type="Proteomes" id="UP000284706">
    <property type="component" value="Unassembled WGS sequence"/>
</dbReference>
<dbReference type="OrthoDB" id="194865at2759"/>
<proteinExistence type="inferred from homology"/>
<organism evidence="10 11">
    <name type="scientific">Gymnopilus dilepis</name>
    <dbReference type="NCBI Taxonomy" id="231916"/>
    <lineage>
        <taxon>Eukaryota</taxon>
        <taxon>Fungi</taxon>
        <taxon>Dikarya</taxon>
        <taxon>Basidiomycota</taxon>
        <taxon>Agaricomycotina</taxon>
        <taxon>Agaricomycetes</taxon>
        <taxon>Agaricomycetidae</taxon>
        <taxon>Agaricales</taxon>
        <taxon>Agaricineae</taxon>
        <taxon>Hymenogastraceae</taxon>
        <taxon>Gymnopilus</taxon>
    </lineage>
</organism>
<dbReference type="PANTHER" id="PTHR14189">
    <property type="entry name" value="PROTEIN PHOSPHATASE METHYLESTERASE-1 RELATED"/>
    <property type="match status" value="1"/>
</dbReference>
<feature type="domain" description="AB hydrolase-1" evidence="9">
    <location>
        <begin position="127"/>
        <end position="368"/>
    </location>
</feature>
<reference evidence="10 11" key="1">
    <citation type="journal article" date="2018" name="Evol. Lett.">
        <title>Horizontal gene cluster transfer increased hallucinogenic mushroom diversity.</title>
        <authorList>
            <person name="Reynolds H.T."/>
            <person name="Vijayakumar V."/>
            <person name="Gluck-Thaler E."/>
            <person name="Korotkin H.B."/>
            <person name="Matheny P.B."/>
            <person name="Slot J.C."/>
        </authorList>
    </citation>
    <scope>NUCLEOTIDE SEQUENCE [LARGE SCALE GENOMIC DNA]</scope>
    <source>
        <strain evidence="10 11">SRW20</strain>
    </source>
</reference>
<dbReference type="PANTHER" id="PTHR14189:SF0">
    <property type="entry name" value="PROTEIN PHOSPHATASE METHYLESTERASE 1"/>
    <property type="match status" value="1"/>
</dbReference>
<keyword evidence="11" id="KW-1185">Reference proteome</keyword>
<dbReference type="Pfam" id="PF12697">
    <property type="entry name" value="Abhydrolase_6"/>
    <property type="match status" value="1"/>
</dbReference>
<keyword evidence="8" id="KW-1133">Transmembrane helix</keyword>
<gene>
    <name evidence="10" type="ORF">CVT26_000443</name>
</gene>
<evidence type="ECO:0000256" key="5">
    <source>
        <dbReference type="ARBA" id="ARBA00022801"/>
    </source>
</evidence>
<accession>A0A409WKZ6</accession>
<comment type="catalytic activity">
    <reaction evidence="6">
        <text>[phosphatase 2A protein]-C-terminal L-leucine methyl ester + H2O = [phosphatase 2A protein]-C-terminal L-leucine + methanol + H(+)</text>
        <dbReference type="Rhea" id="RHEA:48548"/>
        <dbReference type="Rhea" id="RHEA-COMP:12134"/>
        <dbReference type="Rhea" id="RHEA-COMP:12135"/>
        <dbReference type="ChEBI" id="CHEBI:15377"/>
        <dbReference type="ChEBI" id="CHEBI:15378"/>
        <dbReference type="ChEBI" id="CHEBI:17790"/>
        <dbReference type="ChEBI" id="CHEBI:90516"/>
        <dbReference type="ChEBI" id="CHEBI:90517"/>
        <dbReference type="EC" id="3.1.1.89"/>
    </reaction>
</comment>
<comment type="similarity">
    <text evidence="1">Belongs to the AB hydrolase superfamily.</text>
</comment>
<evidence type="ECO:0000256" key="3">
    <source>
        <dbReference type="ARBA" id="ARBA00020672"/>
    </source>
</evidence>
<evidence type="ECO:0000256" key="2">
    <source>
        <dbReference type="ARBA" id="ARBA00013111"/>
    </source>
</evidence>
<dbReference type="EC" id="3.1.1.89" evidence="2"/>
<dbReference type="GO" id="GO:0051723">
    <property type="term" value="F:protein methylesterase activity"/>
    <property type="evidence" value="ECO:0007669"/>
    <property type="project" value="UniProtKB-EC"/>
</dbReference>
<evidence type="ECO:0000256" key="4">
    <source>
        <dbReference type="ARBA" id="ARBA00022487"/>
    </source>
</evidence>
<dbReference type="InterPro" id="IPR000073">
    <property type="entry name" value="AB_hydrolase_1"/>
</dbReference>
<feature type="compositionally biased region" description="Pro residues" evidence="7">
    <location>
        <begin position="18"/>
        <end position="28"/>
    </location>
</feature>
<sequence>MSNLYRSAISARAAKLPNLPPIPAPTPAPWRSDVDASTEGDDEEEEENDSVGDLPGPGLGPPAMPSMSRTRSKPKRTPNPAYAPISASGFFEQALQVSLPTRNLDCRVYYTAPKTKEADPRAGTVMICHHGAGYSGLSFACFAKEVTGMTRGECGVLAFDARRHGKTECTAEDDGDLSIDVLIADFCAVIETVFPDPATAPTLLLIGHSMGGSVVTRGCPKLMEKKYRIAGVAVLDVVEGSAIEALPHMNSLLNARPEGFDSMEEAIEWHVSTNTIQNPNSARVSIPAAIKHVPEGSPPYQWRTPLRSTAPYWLSWFQGLSSSFLSARTARILVLAGTDRLDKELMIGQMQGKFQQAVVPGVGHMLHEVCGPLVMDLDATLYSLRRKTNATDGPIMRISYGVSPTIGFVEDVGIYLALIVIFLPPPILALASVNLAWLTGLPTSLRQEVLAREAFGAGFVKTTVCAVLGGFFWVNMLLVSFLVCPFIKMDRRTKPFLIALWVVLSILASEASWIVYLAKTPWRPETKLSDEILSIHTVRVGCREILALKCLMTIHLSFSWIWLFLQILVSFEVFDKPSYIQPRQPPALDTHAAEDGADPQLVKETSLPNLESRRGDIERGEVQLATEEKRMSVPLKIMDALFPQRAPQDFLRLFVPAGMDCLDKVLMIGQMQRKFQQAVVSSRAHVARGRSDADFADIGIVTGKK</sequence>
<dbReference type="SUPFAM" id="SSF53474">
    <property type="entry name" value="alpha/beta-Hydrolases"/>
    <property type="match status" value="1"/>
</dbReference>
<evidence type="ECO:0000256" key="8">
    <source>
        <dbReference type="SAM" id="Phobius"/>
    </source>
</evidence>
<dbReference type="AlphaFoldDB" id="A0A409WKZ6"/>
<keyword evidence="5" id="KW-0378">Hydrolase</keyword>
<evidence type="ECO:0000256" key="6">
    <source>
        <dbReference type="ARBA" id="ARBA00049203"/>
    </source>
</evidence>
<feature type="compositionally biased region" description="Acidic residues" evidence="7">
    <location>
        <begin position="36"/>
        <end position="50"/>
    </location>
</feature>
<name>A0A409WKZ6_9AGAR</name>
<evidence type="ECO:0000313" key="10">
    <source>
        <dbReference type="EMBL" id="PPQ79194.1"/>
    </source>
</evidence>
<evidence type="ECO:0000256" key="1">
    <source>
        <dbReference type="ARBA" id="ARBA00008645"/>
    </source>
</evidence>
<feature type="region of interest" description="Disordered" evidence="7">
    <location>
        <begin position="13"/>
        <end position="81"/>
    </location>
</feature>
<dbReference type="InParanoid" id="A0A409WKZ6"/>
<feature type="transmembrane region" description="Helical" evidence="8">
    <location>
        <begin position="414"/>
        <end position="438"/>
    </location>
</feature>
<evidence type="ECO:0000256" key="7">
    <source>
        <dbReference type="SAM" id="MobiDB-lite"/>
    </source>
</evidence>
<comment type="caution">
    <text evidence="10">The sequence shown here is derived from an EMBL/GenBank/DDBJ whole genome shotgun (WGS) entry which is preliminary data.</text>
</comment>
<keyword evidence="8" id="KW-0812">Transmembrane</keyword>
<dbReference type="InterPro" id="IPR016812">
    <property type="entry name" value="PPase_methylesterase_euk"/>
</dbReference>
<dbReference type="InterPro" id="IPR029058">
    <property type="entry name" value="AB_hydrolase_fold"/>
</dbReference>
<dbReference type="STRING" id="231916.A0A409WKZ6"/>
<dbReference type="Gene3D" id="3.40.50.1820">
    <property type="entry name" value="alpha/beta hydrolase"/>
    <property type="match status" value="1"/>
</dbReference>
<feature type="transmembrane region" description="Helical" evidence="8">
    <location>
        <begin position="496"/>
        <end position="518"/>
    </location>
</feature>
<protein>
    <recommendedName>
        <fullName evidence="3">Protein phosphatase methylesterase 1</fullName>
        <ecNumber evidence="2">3.1.1.89</ecNumber>
    </recommendedName>
</protein>
<keyword evidence="8" id="KW-0472">Membrane</keyword>
<keyword evidence="4" id="KW-0719">Serine esterase</keyword>